<dbReference type="EMBL" id="CP118375">
    <property type="protein sequence ID" value="WFD42685.1"/>
    <property type="molecule type" value="Genomic_DNA"/>
</dbReference>
<evidence type="ECO:0000256" key="6">
    <source>
        <dbReference type="SAM" id="MobiDB-lite"/>
    </source>
</evidence>
<dbReference type="Pfam" id="PF00632">
    <property type="entry name" value="HECT"/>
    <property type="match status" value="1"/>
</dbReference>
<comment type="catalytic activity">
    <reaction evidence="1">
        <text>S-ubiquitinyl-[E2 ubiquitin-conjugating enzyme]-L-cysteine + [acceptor protein]-L-lysine = [E2 ubiquitin-conjugating enzyme]-L-cysteine + N(6)-ubiquitinyl-[acceptor protein]-L-lysine.</text>
        <dbReference type="EC" id="2.3.2.26"/>
    </reaction>
</comment>
<feature type="active site" description="Glycyl thioester intermediate" evidence="5">
    <location>
        <position position="857"/>
    </location>
</feature>
<dbReference type="SUPFAM" id="SSF56204">
    <property type="entry name" value="Hect, E3 ligase catalytic domain"/>
    <property type="match status" value="1"/>
</dbReference>
<reference evidence="8" key="1">
    <citation type="submission" date="2023-02" db="EMBL/GenBank/DDBJ databases">
        <title>Mating type loci evolution in Malassezia.</title>
        <authorList>
            <person name="Coelho M.A."/>
        </authorList>
    </citation>
    <scope>NUCLEOTIDE SEQUENCE</scope>
    <source>
        <strain evidence="8">CBS 14136</strain>
    </source>
</reference>
<dbReference type="GO" id="GO:0000209">
    <property type="term" value="P:protein polyubiquitination"/>
    <property type="evidence" value="ECO:0007669"/>
    <property type="project" value="InterPro"/>
</dbReference>
<dbReference type="Proteomes" id="UP001214628">
    <property type="component" value="Chromosome 1"/>
</dbReference>
<keyword evidence="9" id="KW-1185">Reference proteome</keyword>
<sequence length="889" mass="100109">MPPKAWKVVKKEPENGNTPPQTAFPDLASAQQIANTRRSRSNARAFWNLSDHEANSSVQRTRVDELNSRANRWRQNGRVARDIVFRDDLQNLPESSSDITLEDEDRRASIASIRIYDKSQKSGLGVWASLFQPPADPLRTGIESSSRIHRKKIERVHKLEEAAYQYVNDPAEMKDCPTLADLEYCLAQCTRTHRADALERKQDTSQAFNPFFDMVEICIASPAMLYRVSLRGKLLDDGAIKFIRSATKELPADIQNRFRNLVQSALASNATHLAAARLGLDPQHGIVRYTSYQSNLYPSLTSCALLAIELCDSDDSRMIQQLANAAHTESWSQPDETLSTYDTRRLASLATQLSRATSWSIGQHYYAETAPQMIPIAADSDLLHLLMPLEKIWECNMRRPRRDRCDLTSFYSSATELPFIINDYQQWIRAIPAQADVLYFCDWPYALTIGAKVQIVAWEARQALRQASTHSWLQPTTTQRHSQVTRGIQIAEGSFRPCLPDYHDQGVLSINVRRTHIIQDSLFLLDLDAKQLFQPMKVTFDGEIAQDAGGIQKEFLLLLCEALCDPSEVFSDIGEAPYEGVLWFSSHLPVSELDESSETYRRIQLLGLTFGLALVSGVTLNVNFPRYLYECLLNETVGDIEIFHDLDTLREIRPTLSASLSHLLNYDESNGVSLEDAMRLSWTIPYGDQTHCLANEPRPVTASNRAEYVQRVCSWMLHDAVQQPLQALTRGFARITAPPVSLYKSPLQLLQAEELETLLRGRDERVLDVDALRANTTHVGFPVTKSNYADKVSGNLEHFWSLWKSFDAKSQHALLGYITGSPRVPAMGASSIGLRIQHIDDASSILGTERIPWSSTCTSTLFLPVYESRHALEAKLRIALQHSVGFGLA</sequence>
<evidence type="ECO:0000256" key="1">
    <source>
        <dbReference type="ARBA" id="ARBA00000885"/>
    </source>
</evidence>
<evidence type="ECO:0000313" key="8">
    <source>
        <dbReference type="EMBL" id="WFD42685.1"/>
    </source>
</evidence>
<dbReference type="Gene3D" id="3.30.2410.10">
    <property type="entry name" value="Hect, E3 ligase catalytic domain"/>
    <property type="match status" value="1"/>
</dbReference>
<dbReference type="PANTHER" id="PTHR45700">
    <property type="entry name" value="UBIQUITIN-PROTEIN LIGASE E3C"/>
    <property type="match status" value="1"/>
</dbReference>
<protein>
    <recommendedName>
        <fullName evidence="2">HECT-type E3 ubiquitin transferase</fullName>
        <ecNumber evidence="2">2.3.2.26</ecNumber>
    </recommendedName>
</protein>
<evidence type="ECO:0000256" key="3">
    <source>
        <dbReference type="ARBA" id="ARBA00022679"/>
    </source>
</evidence>
<accession>A0AAF0F5D9</accession>
<organism evidence="8 9">
    <name type="scientific">Malassezia psittaci</name>
    <dbReference type="NCBI Taxonomy" id="1821823"/>
    <lineage>
        <taxon>Eukaryota</taxon>
        <taxon>Fungi</taxon>
        <taxon>Dikarya</taxon>
        <taxon>Basidiomycota</taxon>
        <taxon>Ustilaginomycotina</taxon>
        <taxon>Malasseziomycetes</taxon>
        <taxon>Malasseziales</taxon>
        <taxon>Malasseziaceae</taxon>
        <taxon>Malassezia</taxon>
    </lineage>
</organism>
<dbReference type="AlphaFoldDB" id="A0AAF0F5D9"/>
<keyword evidence="4 5" id="KW-0833">Ubl conjugation pathway</keyword>
<dbReference type="InterPro" id="IPR000569">
    <property type="entry name" value="HECT_dom"/>
</dbReference>
<dbReference type="Gene3D" id="3.90.1750.10">
    <property type="entry name" value="Hect, E3 ligase catalytic domains"/>
    <property type="match status" value="1"/>
</dbReference>
<dbReference type="PANTHER" id="PTHR45700:SF2">
    <property type="entry name" value="UBIQUITIN-PROTEIN LIGASE E3C"/>
    <property type="match status" value="1"/>
</dbReference>
<evidence type="ECO:0000259" key="7">
    <source>
        <dbReference type="PROSITE" id="PS50237"/>
    </source>
</evidence>
<feature type="domain" description="HECT" evidence="7">
    <location>
        <begin position="528"/>
        <end position="889"/>
    </location>
</feature>
<dbReference type="InterPro" id="IPR035983">
    <property type="entry name" value="Hect_E3_ubiquitin_ligase"/>
</dbReference>
<dbReference type="PROSITE" id="PS50237">
    <property type="entry name" value="HECT"/>
    <property type="match status" value="1"/>
</dbReference>
<evidence type="ECO:0000256" key="2">
    <source>
        <dbReference type="ARBA" id="ARBA00012485"/>
    </source>
</evidence>
<proteinExistence type="predicted"/>
<evidence type="ECO:0000256" key="4">
    <source>
        <dbReference type="ARBA" id="ARBA00022786"/>
    </source>
</evidence>
<dbReference type="SMART" id="SM00119">
    <property type="entry name" value="HECTc"/>
    <property type="match status" value="1"/>
</dbReference>
<feature type="region of interest" description="Disordered" evidence="6">
    <location>
        <begin position="1"/>
        <end position="24"/>
    </location>
</feature>
<dbReference type="InterPro" id="IPR044611">
    <property type="entry name" value="E3A/B/C-like"/>
</dbReference>
<dbReference type="GO" id="GO:0061630">
    <property type="term" value="F:ubiquitin protein ligase activity"/>
    <property type="evidence" value="ECO:0007669"/>
    <property type="project" value="UniProtKB-EC"/>
</dbReference>
<evidence type="ECO:0000313" key="9">
    <source>
        <dbReference type="Proteomes" id="UP001214628"/>
    </source>
</evidence>
<keyword evidence="3 8" id="KW-0808">Transferase</keyword>
<name>A0AAF0F5D9_9BASI</name>
<evidence type="ECO:0000256" key="5">
    <source>
        <dbReference type="PROSITE-ProRule" id="PRU00104"/>
    </source>
</evidence>
<dbReference type="EC" id="2.3.2.26" evidence="2"/>
<dbReference type="Gene3D" id="3.30.2160.10">
    <property type="entry name" value="Hect, E3 ligase catalytic domain"/>
    <property type="match status" value="1"/>
</dbReference>
<gene>
    <name evidence="8" type="primary">HUL4</name>
    <name evidence="8" type="ORF">MPSI1_001333</name>
</gene>
<keyword evidence="8" id="KW-0012">Acyltransferase</keyword>
<dbReference type="GO" id="GO:0006511">
    <property type="term" value="P:ubiquitin-dependent protein catabolic process"/>
    <property type="evidence" value="ECO:0007669"/>
    <property type="project" value="TreeGrafter"/>
</dbReference>